<feature type="compositionally biased region" description="Polar residues" evidence="1">
    <location>
        <begin position="17"/>
        <end position="33"/>
    </location>
</feature>
<accession>A0A8H2ZFB8</accession>
<name>A0A8H2ZFB8_9SACH</name>
<reference evidence="2 3" key="1">
    <citation type="submission" date="2020-05" db="EMBL/GenBank/DDBJ databases">
        <authorList>
            <person name="Casaregola S."/>
            <person name="Devillers H."/>
            <person name="Grondin C."/>
        </authorList>
    </citation>
    <scope>NUCLEOTIDE SEQUENCE [LARGE SCALE GENOMIC DNA]</scope>
    <source>
        <strain evidence="2 3">CLIB 1767</strain>
    </source>
</reference>
<dbReference type="OrthoDB" id="3063476at2759"/>
<dbReference type="AlphaFoldDB" id="A0A8H2ZFB8"/>
<dbReference type="Proteomes" id="UP000644660">
    <property type="component" value="Unassembled WGS sequence"/>
</dbReference>
<evidence type="ECO:0000313" key="2">
    <source>
        <dbReference type="EMBL" id="CAB4252184.1"/>
    </source>
</evidence>
<dbReference type="RefSeq" id="XP_041404223.1">
    <property type="nucleotide sequence ID" value="XM_041548289.1"/>
</dbReference>
<dbReference type="GeneID" id="64855308"/>
<keyword evidence="3" id="KW-1185">Reference proteome</keyword>
<feature type="region of interest" description="Disordered" evidence="1">
    <location>
        <begin position="131"/>
        <end position="227"/>
    </location>
</feature>
<dbReference type="PANTHER" id="PTHR34693">
    <property type="entry name" value="PROTEIN PAR32"/>
    <property type="match status" value="1"/>
</dbReference>
<feature type="compositionally biased region" description="Basic residues" evidence="1">
    <location>
        <begin position="152"/>
        <end position="163"/>
    </location>
</feature>
<dbReference type="EMBL" id="CAEFZW010000001">
    <property type="protein sequence ID" value="CAB4252184.1"/>
    <property type="molecule type" value="Genomic_DNA"/>
</dbReference>
<gene>
    <name evidence="2" type="ORF">KABA2_01S07920</name>
</gene>
<dbReference type="InterPro" id="IPR053203">
    <property type="entry name" value="Cisplatin_resist-associated"/>
</dbReference>
<evidence type="ECO:0008006" key="4">
    <source>
        <dbReference type="Google" id="ProtNLM"/>
    </source>
</evidence>
<protein>
    <recommendedName>
        <fullName evidence="4">Protein PAR32</fullName>
    </recommendedName>
</protein>
<feature type="compositionally biased region" description="Low complexity" evidence="1">
    <location>
        <begin position="179"/>
        <end position="191"/>
    </location>
</feature>
<dbReference type="PANTHER" id="PTHR34693:SF1">
    <property type="entry name" value="PROTEIN PAR32"/>
    <property type="match status" value="1"/>
</dbReference>
<feature type="compositionally biased region" description="Low complexity" evidence="1">
    <location>
        <begin position="211"/>
        <end position="221"/>
    </location>
</feature>
<proteinExistence type="predicted"/>
<evidence type="ECO:0000313" key="3">
    <source>
        <dbReference type="Proteomes" id="UP000644660"/>
    </source>
</evidence>
<comment type="caution">
    <text evidence="2">The sequence shown here is derived from an EMBL/GenBank/DDBJ whole genome shotgun (WGS) entry which is preliminary data.</text>
</comment>
<dbReference type="InterPro" id="IPR022024">
    <property type="entry name" value="DUF3602"/>
</dbReference>
<dbReference type="Pfam" id="PF12223">
    <property type="entry name" value="DUF3602"/>
    <property type="match status" value="1"/>
</dbReference>
<organism evidence="2 3">
    <name type="scientific">Maudiozyma barnettii</name>
    <dbReference type="NCBI Taxonomy" id="61262"/>
    <lineage>
        <taxon>Eukaryota</taxon>
        <taxon>Fungi</taxon>
        <taxon>Dikarya</taxon>
        <taxon>Ascomycota</taxon>
        <taxon>Saccharomycotina</taxon>
        <taxon>Saccharomycetes</taxon>
        <taxon>Saccharomycetales</taxon>
        <taxon>Saccharomycetaceae</taxon>
        <taxon>Maudiozyma</taxon>
    </lineage>
</organism>
<sequence length="238" mass="25997">MPTQFKISTGRGGAGNIRSSNSKISPNYIKQGSQTPNILQPIYSTGRGGAGNMMKNYDPKLTRRAQDVDENTIADMKDIDEQIEIRNEIENINSHHSNHNHHGNDDDFISPIISSTENYVTNTISNVLSHISSGGDKSQKSNDSDTIIPTKSKIRVQHKKIKKQNPIIIGRGGAGNIVSPSSSSKSGSSHSKLNITGSKQHSNKSNHAIDNNNTSNNNIQNQKKKKKSFMSSIFGIFA</sequence>
<evidence type="ECO:0000256" key="1">
    <source>
        <dbReference type="SAM" id="MobiDB-lite"/>
    </source>
</evidence>
<feature type="region of interest" description="Disordered" evidence="1">
    <location>
        <begin position="1"/>
        <end position="33"/>
    </location>
</feature>
<feature type="compositionally biased region" description="Polar residues" evidence="1">
    <location>
        <begin position="192"/>
        <end position="210"/>
    </location>
</feature>